<protein>
    <submittedName>
        <fullName evidence="6">TonB-dependent receptor</fullName>
    </submittedName>
</protein>
<dbReference type="Gene3D" id="2.60.40.1120">
    <property type="entry name" value="Carboxypeptidase-like, regulatory domain"/>
    <property type="match status" value="1"/>
</dbReference>
<dbReference type="GO" id="GO:0009279">
    <property type="term" value="C:cell outer membrane"/>
    <property type="evidence" value="ECO:0007669"/>
    <property type="project" value="UniProtKB-SubCell"/>
</dbReference>
<gene>
    <name evidence="6" type="ORF">IRI77_37430</name>
</gene>
<dbReference type="Proteomes" id="UP000593892">
    <property type="component" value="Chromosome"/>
</dbReference>
<dbReference type="RefSeq" id="WP_194450016.1">
    <property type="nucleotide sequence ID" value="NZ_CP063849.1"/>
</dbReference>
<dbReference type="Gene3D" id="2.40.170.20">
    <property type="entry name" value="TonB-dependent receptor, beta-barrel domain"/>
    <property type="match status" value="1"/>
</dbReference>
<proteinExistence type="predicted"/>
<sequence>MDSRRIRHYLGLCAVVCILLPLVQASEHRGRVTFKMRPVPGATVSASREGRTATAVTDSEGRYTFPDLMDGTWAVQVKMFGFELMRQEVTVAAGSAAREWALTLLSMERIKAEIQVAVAPPKAVSAVRPATAPEVAAKPEPRKAATTAPVNGDDEMSQRAADGLLINGSVNNGAASNFGQAAAFGNNRFGGKGLYNGGLGMSLGNSAFDARPYSLTGQNTPKASYNRLTGMASLGGPLKIPHLLKNGPMLFAGYQWTRNNDATTATSLVPTAGQRNGAFGESIIDPLTGTFFPGNAIPQNRISPQARVLLNYYPQPNFGGNGGYNFQVPLLNPTHQDALQTRASKTLGRSNQVSGQFSFQRTRADDPSLFGFLDKRNLQGINSGANWTHRFSQRLFLNMGVQFSRMSTRVTPFFANRVNVSGEAGITGNNQDPANWGPPALSFSSGIAGLSDAQSSFNRSQTSGLSASMLWTYGAHNVAFGGDIRRQQFNYLSQQDPRGTFTFTGAGTGSDFADFLLGTPRTSSIAFGNADKYFRQTVYDAYITDDWRLNHAFTLNGGVRWDYGAPITERQNRLVNLDIAPAFTVAAPVLASNPKGAVSGRQYPNSLLRPFKQGFSPRIGIAWKPLAGSSMIVRAGYGIYYDTSVYPSLATRMAQQPPLSTTASVQNSDANPITLANGFSSATSGSNNTIAIDPDFRPGYAQNWQLSVQRDLPGSMQMTATYAGIKGTHAMQAVLPNTFPIGAVNPCPACPSGFAYLQSSGNSSRQAAHVQLRRRLRGGFTASTQYVFSKSIDNAAALGGQGGGANGQGSGGQNQMGAQPASALTGLGGLSIAQNWRDTGSERSRSNFDQRHLLTAQVQYTSGVGLSGGSFLNGWKGRLLKEWSLATQITAGSGLPQTPVYLAAVEGTGVTGTIRPDYTGAALYDAAPGHFLNPAAYSTPKPGAWGTAGRNTITGPSQFTLSASMARTFRLTDRFNVDLRLDSVNLLNRVNYTTWNTTVNGAQFGLPAAANAMRSIQTTLRVRF</sequence>
<keyword evidence="7" id="KW-1185">Reference proteome</keyword>
<evidence type="ECO:0000256" key="1">
    <source>
        <dbReference type="ARBA" id="ARBA00004442"/>
    </source>
</evidence>
<reference evidence="6 7" key="1">
    <citation type="submission" date="2020-10" db="EMBL/GenBank/DDBJ databases">
        <title>Complete genome sequence of Paludibaculum fermentans P105T, a facultatively anaerobic acidobacterium capable of dissimilatory Fe(III) reduction.</title>
        <authorList>
            <person name="Dedysh S.N."/>
            <person name="Beletsky A.V."/>
            <person name="Kulichevskaya I.S."/>
            <person name="Mardanov A.V."/>
            <person name="Ravin N.V."/>
        </authorList>
    </citation>
    <scope>NUCLEOTIDE SEQUENCE [LARGE SCALE GENOMIC DNA]</scope>
    <source>
        <strain evidence="6 7">P105</strain>
    </source>
</reference>
<dbReference type="SUPFAM" id="SSF49452">
    <property type="entry name" value="Starch-binding domain-like"/>
    <property type="match status" value="1"/>
</dbReference>
<accession>A0A7S7NRB1</accession>
<feature type="domain" description="TonB-dependent transporter Oar-like beta-barrel" evidence="5">
    <location>
        <begin position="204"/>
        <end position="1017"/>
    </location>
</feature>
<evidence type="ECO:0000256" key="2">
    <source>
        <dbReference type="ARBA" id="ARBA00023136"/>
    </source>
</evidence>
<evidence type="ECO:0000256" key="4">
    <source>
        <dbReference type="SAM" id="MobiDB-lite"/>
    </source>
</evidence>
<keyword evidence="3" id="KW-0998">Cell outer membrane</keyword>
<evidence type="ECO:0000313" key="6">
    <source>
        <dbReference type="EMBL" id="QOY88353.1"/>
    </source>
</evidence>
<dbReference type="Pfam" id="PF13620">
    <property type="entry name" value="CarboxypepD_reg"/>
    <property type="match status" value="1"/>
</dbReference>
<dbReference type="InterPro" id="IPR057601">
    <property type="entry name" value="Oar-like_b-barrel"/>
</dbReference>
<dbReference type="InterPro" id="IPR013784">
    <property type="entry name" value="Carb-bd-like_fold"/>
</dbReference>
<evidence type="ECO:0000259" key="5">
    <source>
        <dbReference type="Pfam" id="PF25183"/>
    </source>
</evidence>
<evidence type="ECO:0000256" key="3">
    <source>
        <dbReference type="ARBA" id="ARBA00023237"/>
    </source>
</evidence>
<name>A0A7S7NRB1_PALFE</name>
<organism evidence="6 7">
    <name type="scientific">Paludibaculum fermentans</name>
    <dbReference type="NCBI Taxonomy" id="1473598"/>
    <lineage>
        <taxon>Bacteria</taxon>
        <taxon>Pseudomonadati</taxon>
        <taxon>Acidobacteriota</taxon>
        <taxon>Terriglobia</taxon>
        <taxon>Bryobacterales</taxon>
        <taxon>Bryobacteraceae</taxon>
        <taxon>Paludibaculum</taxon>
    </lineage>
</organism>
<dbReference type="GO" id="GO:0030246">
    <property type="term" value="F:carbohydrate binding"/>
    <property type="evidence" value="ECO:0007669"/>
    <property type="project" value="InterPro"/>
</dbReference>
<dbReference type="EMBL" id="CP063849">
    <property type="protein sequence ID" value="QOY88353.1"/>
    <property type="molecule type" value="Genomic_DNA"/>
</dbReference>
<dbReference type="InterPro" id="IPR036942">
    <property type="entry name" value="Beta-barrel_TonB_sf"/>
</dbReference>
<dbReference type="KEGG" id="pfer:IRI77_37430"/>
<keyword evidence="6" id="KW-0675">Receptor</keyword>
<dbReference type="SUPFAM" id="SSF56935">
    <property type="entry name" value="Porins"/>
    <property type="match status" value="1"/>
</dbReference>
<feature type="region of interest" description="Disordered" evidence="4">
    <location>
        <begin position="132"/>
        <end position="154"/>
    </location>
</feature>
<dbReference type="AlphaFoldDB" id="A0A7S7NRB1"/>
<dbReference type="Pfam" id="PF25183">
    <property type="entry name" value="OMP_b-brl_4"/>
    <property type="match status" value="1"/>
</dbReference>
<keyword evidence="2" id="KW-0472">Membrane</keyword>
<comment type="subcellular location">
    <subcellularLocation>
        <location evidence="1">Cell outer membrane</location>
    </subcellularLocation>
</comment>
<evidence type="ECO:0000313" key="7">
    <source>
        <dbReference type="Proteomes" id="UP000593892"/>
    </source>
</evidence>